<dbReference type="PANTHER" id="PTHR45968:SF19">
    <property type="entry name" value="GLUCOSE-METHANOL-CHOLINE (GMC) OXIDOREDUCTASE FAMILY PROTEIN"/>
    <property type="match status" value="1"/>
</dbReference>
<dbReference type="InterPro" id="IPR036188">
    <property type="entry name" value="FAD/NAD-bd_sf"/>
</dbReference>
<dbReference type="Gene3D" id="3.50.50.60">
    <property type="entry name" value="FAD/NAD(P)-binding domain"/>
    <property type="match status" value="1"/>
</dbReference>
<keyword evidence="5" id="KW-1185">Reference proteome</keyword>
<sequence>MVHEMKKIARSMDSVLGTKYCDRMDEIISGQKQEHNVETKKGVSTEEELREFCKMNKISYLHGHGGCSVGSVIDKDYKVFGVEGLRVVDASALSDLLSTSPMGTLLMLGRLDDVEGIYSLRWEDQEMIRKYIEGGVSSSNITIVAANVGGIEVSHAPGATCRRCNQKIMKGEVTAIVHTNMPYVYEGSAVGHWVRVAQPLHLQQGYNKLALLSDTVCL</sequence>
<evidence type="ECO:0000313" key="4">
    <source>
        <dbReference type="EMBL" id="KAF9625728.1"/>
    </source>
</evidence>
<dbReference type="EMBL" id="JADFTS010000001">
    <property type="protein sequence ID" value="KAF9625728.1"/>
    <property type="molecule type" value="Genomic_DNA"/>
</dbReference>
<dbReference type="GO" id="GO:0008270">
    <property type="term" value="F:zinc ion binding"/>
    <property type="evidence" value="ECO:0007669"/>
    <property type="project" value="InterPro"/>
</dbReference>
<proteinExistence type="predicted"/>
<dbReference type="Gene3D" id="3.30.410.40">
    <property type="match status" value="1"/>
</dbReference>
<dbReference type="GO" id="GO:0016614">
    <property type="term" value="F:oxidoreductase activity, acting on CH-OH group of donors"/>
    <property type="evidence" value="ECO:0007669"/>
    <property type="project" value="InterPro"/>
</dbReference>
<dbReference type="InterPro" id="IPR001510">
    <property type="entry name" value="Znf_PARP"/>
</dbReference>
<comment type="caution">
    <text evidence="4">The sequence shown here is derived from an EMBL/GenBank/DDBJ whole genome shotgun (WGS) entry which is preliminary data.</text>
</comment>
<protein>
    <recommendedName>
        <fullName evidence="3">PARP-type domain-containing protein</fullName>
    </recommendedName>
</protein>
<dbReference type="GO" id="GO:0003677">
    <property type="term" value="F:DNA binding"/>
    <property type="evidence" value="ECO:0007669"/>
    <property type="project" value="InterPro"/>
</dbReference>
<dbReference type="OrthoDB" id="2017365at2759"/>
<organism evidence="4 5">
    <name type="scientific">Coptis chinensis</name>
    <dbReference type="NCBI Taxonomy" id="261450"/>
    <lineage>
        <taxon>Eukaryota</taxon>
        <taxon>Viridiplantae</taxon>
        <taxon>Streptophyta</taxon>
        <taxon>Embryophyta</taxon>
        <taxon>Tracheophyta</taxon>
        <taxon>Spermatophyta</taxon>
        <taxon>Magnoliopsida</taxon>
        <taxon>Ranunculales</taxon>
        <taxon>Ranunculaceae</taxon>
        <taxon>Coptidoideae</taxon>
        <taxon>Coptis</taxon>
    </lineage>
</organism>
<dbReference type="InterPro" id="IPR051871">
    <property type="entry name" value="GMC_Oxidoreductase-Related"/>
</dbReference>
<dbReference type="PROSITE" id="PS50064">
    <property type="entry name" value="ZF_PARP_2"/>
    <property type="match status" value="1"/>
</dbReference>
<dbReference type="SUPFAM" id="SSF51905">
    <property type="entry name" value="FAD/NAD(P)-binding domain"/>
    <property type="match status" value="1"/>
</dbReference>
<gene>
    <name evidence="4" type="ORF">IFM89_026656</name>
</gene>
<feature type="domain" description="PARP-type" evidence="3">
    <location>
        <begin position="149"/>
        <end position="193"/>
    </location>
</feature>
<dbReference type="AlphaFoldDB" id="A0A835IYF9"/>
<evidence type="ECO:0000313" key="5">
    <source>
        <dbReference type="Proteomes" id="UP000631114"/>
    </source>
</evidence>
<evidence type="ECO:0000259" key="3">
    <source>
        <dbReference type="PROSITE" id="PS50064"/>
    </source>
</evidence>
<dbReference type="Proteomes" id="UP000631114">
    <property type="component" value="Unassembled WGS sequence"/>
</dbReference>
<keyword evidence="2" id="KW-0862">Zinc</keyword>
<reference evidence="4 5" key="1">
    <citation type="submission" date="2020-10" db="EMBL/GenBank/DDBJ databases">
        <title>The Coptis chinensis genome and diversification of protoberbering-type alkaloids.</title>
        <authorList>
            <person name="Wang B."/>
            <person name="Shu S."/>
            <person name="Song C."/>
            <person name="Liu Y."/>
        </authorList>
    </citation>
    <scope>NUCLEOTIDE SEQUENCE [LARGE SCALE GENOMIC DNA]</scope>
    <source>
        <strain evidence="4">HL-2020</strain>
        <tissue evidence="4">Leaf</tissue>
    </source>
</reference>
<name>A0A835IYF9_9MAGN</name>
<accession>A0A835IYF9</accession>
<dbReference type="InterPro" id="IPR007867">
    <property type="entry name" value="GMC_OxRtase_C"/>
</dbReference>
<evidence type="ECO:0000256" key="1">
    <source>
        <dbReference type="ARBA" id="ARBA00022723"/>
    </source>
</evidence>
<keyword evidence="1" id="KW-0479">Metal-binding</keyword>
<evidence type="ECO:0000256" key="2">
    <source>
        <dbReference type="ARBA" id="ARBA00022833"/>
    </source>
</evidence>
<dbReference type="PANTHER" id="PTHR45968">
    <property type="entry name" value="OSJNBA0019K04.7 PROTEIN"/>
    <property type="match status" value="1"/>
</dbReference>
<dbReference type="Pfam" id="PF05199">
    <property type="entry name" value="GMC_oxred_C"/>
    <property type="match status" value="1"/>
</dbReference>